<organism evidence="1">
    <name type="scientific">Arundo donax</name>
    <name type="common">Giant reed</name>
    <name type="synonym">Donax arundinaceus</name>
    <dbReference type="NCBI Taxonomy" id="35708"/>
    <lineage>
        <taxon>Eukaryota</taxon>
        <taxon>Viridiplantae</taxon>
        <taxon>Streptophyta</taxon>
        <taxon>Embryophyta</taxon>
        <taxon>Tracheophyta</taxon>
        <taxon>Spermatophyta</taxon>
        <taxon>Magnoliopsida</taxon>
        <taxon>Liliopsida</taxon>
        <taxon>Poales</taxon>
        <taxon>Poaceae</taxon>
        <taxon>PACMAD clade</taxon>
        <taxon>Arundinoideae</taxon>
        <taxon>Arundineae</taxon>
        <taxon>Arundo</taxon>
    </lineage>
</organism>
<protein>
    <submittedName>
        <fullName evidence="1">Uncharacterized protein</fullName>
    </submittedName>
</protein>
<reference evidence="1" key="1">
    <citation type="submission" date="2014-09" db="EMBL/GenBank/DDBJ databases">
        <authorList>
            <person name="Magalhaes I.L.F."/>
            <person name="Oliveira U."/>
            <person name="Santos F.R."/>
            <person name="Vidigal T.H.D.A."/>
            <person name="Brescovit A.D."/>
            <person name="Santos A.J."/>
        </authorList>
    </citation>
    <scope>NUCLEOTIDE SEQUENCE</scope>
    <source>
        <tissue evidence="1">Shoot tissue taken approximately 20 cm above the soil surface</tissue>
    </source>
</reference>
<accession>A0A0A8ZQW7</accession>
<dbReference type="EMBL" id="GBRH01260658">
    <property type="protein sequence ID" value="JAD37237.1"/>
    <property type="molecule type" value="Transcribed_RNA"/>
</dbReference>
<reference evidence="1" key="2">
    <citation type="journal article" date="2015" name="Data Brief">
        <title>Shoot transcriptome of the giant reed, Arundo donax.</title>
        <authorList>
            <person name="Barrero R.A."/>
            <person name="Guerrero F.D."/>
            <person name="Moolhuijzen P."/>
            <person name="Goolsby J.A."/>
            <person name="Tidwell J."/>
            <person name="Bellgard S.E."/>
            <person name="Bellgard M.I."/>
        </authorList>
    </citation>
    <scope>NUCLEOTIDE SEQUENCE</scope>
    <source>
        <tissue evidence="1">Shoot tissue taken approximately 20 cm above the soil surface</tissue>
    </source>
</reference>
<evidence type="ECO:0000313" key="1">
    <source>
        <dbReference type="EMBL" id="JAD37237.1"/>
    </source>
</evidence>
<dbReference type="AlphaFoldDB" id="A0A0A8ZQW7"/>
<name>A0A0A8ZQW7_ARUDO</name>
<proteinExistence type="predicted"/>
<sequence length="17" mass="2130">MLLWFRSYSCPRNPCQQ</sequence>